<dbReference type="OrthoDB" id="408631at2759"/>
<dbReference type="Proteomes" id="UP000002499">
    <property type="component" value="Unassembled WGS sequence"/>
</dbReference>
<dbReference type="InParanoid" id="E9EDR0"/>
<protein>
    <submittedName>
        <fullName evidence="3">Carboxylesterase family protein</fullName>
    </submittedName>
</protein>
<gene>
    <name evidence="3" type="ORF">MAC_08008</name>
</gene>
<dbReference type="Gene3D" id="3.40.50.1820">
    <property type="entry name" value="alpha/beta hydrolase"/>
    <property type="match status" value="1"/>
</dbReference>
<dbReference type="InterPro" id="IPR050309">
    <property type="entry name" value="Type-B_Carboxylest/Lipase"/>
</dbReference>
<dbReference type="STRING" id="655827.E9EDR0"/>
<evidence type="ECO:0000256" key="1">
    <source>
        <dbReference type="SAM" id="SignalP"/>
    </source>
</evidence>
<keyword evidence="4" id="KW-1185">Reference proteome</keyword>
<organism evidence="4">
    <name type="scientific">Metarhizium acridum (strain CQMa 102)</name>
    <dbReference type="NCBI Taxonomy" id="655827"/>
    <lineage>
        <taxon>Eukaryota</taxon>
        <taxon>Fungi</taxon>
        <taxon>Dikarya</taxon>
        <taxon>Ascomycota</taxon>
        <taxon>Pezizomycotina</taxon>
        <taxon>Sordariomycetes</taxon>
        <taxon>Hypocreomycetidae</taxon>
        <taxon>Hypocreales</taxon>
        <taxon>Clavicipitaceae</taxon>
        <taxon>Metarhizium</taxon>
    </lineage>
</organism>
<evidence type="ECO:0000313" key="4">
    <source>
        <dbReference type="Proteomes" id="UP000002499"/>
    </source>
</evidence>
<dbReference type="HOGENOM" id="CLU_006586_10_5_1"/>
<feature type="chain" id="PRO_5003238770" evidence="1">
    <location>
        <begin position="20"/>
        <end position="580"/>
    </location>
</feature>
<name>E9EDR0_METAQ</name>
<sequence>MLVKIFLYGALALTRAVRAQDLPKLRLPWGTWEAQQYEPDPNIYLFKNVRFGAQPRRFSAPSSPDWEDDALQRENRSITCNQIKIKKLEHPPGGRNPLAAPDETTHVETEDCLLLDIYVPVKAFLPDAEPLPVIIWVYGGGFAFGSKEQGGVLYTGRSMLSASNYTAIFVAGNYRLGAYGWLAGNYMQDAGTPNAGLHDQALLFEWVRDHIHKVKGNKDKVGAWGLSAGGSSILHHLVREDGAHDPLFRSFAAFSPGFEWAWDNTDDGKLDTMYRTFSDLADCGFDYDIECLRRAPPEALAEANQKLFEQVIERGLFPVGPAVDGKWIKTMPSLALGQGSYWKGIDSAIVSHVMNESGPFVPKEVVDRESFDRYLAEFLPGEALEPQRSRIKGEYDCEARFNGDFRACAGAIIEHLVITCNTRYLADAYPGKTYAMQYAFPLDEVASHGADLIPLFTNDFEEAKSFLLALDLPGMTEEMAALYAGWLTNAVTSTYQGYYASFGVSGDPNTLLESPPLEWSPVDGSDDALSRVLRVQLGGTPEDSFHHVSDERNTKKICSFWKEIAESIAASAGDQTRGEL</sequence>
<dbReference type="OMA" id="FRACAGA"/>
<dbReference type="KEGG" id="maw:19252319"/>
<feature type="signal peptide" evidence="1">
    <location>
        <begin position="1"/>
        <end position="19"/>
    </location>
</feature>
<dbReference type="InterPro" id="IPR029058">
    <property type="entry name" value="AB_hydrolase_fold"/>
</dbReference>
<reference evidence="3 4" key="1">
    <citation type="journal article" date="2011" name="PLoS Genet.">
        <title>Genome sequencing and comparative transcriptomics of the model entomopathogenic fungi Metarhizium anisopliae and M. acridum.</title>
        <authorList>
            <person name="Gao Q."/>
            <person name="Jin K."/>
            <person name="Ying S.H."/>
            <person name="Zhang Y."/>
            <person name="Xiao G."/>
            <person name="Shang Y."/>
            <person name="Duan Z."/>
            <person name="Hu X."/>
            <person name="Xie X.Q."/>
            <person name="Zhou G."/>
            <person name="Peng G."/>
            <person name="Luo Z."/>
            <person name="Huang W."/>
            <person name="Wang B."/>
            <person name="Fang W."/>
            <person name="Wang S."/>
            <person name="Zhong Y."/>
            <person name="Ma L.J."/>
            <person name="St Leger R.J."/>
            <person name="Zhao G.P."/>
            <person name="Pei Y."/>
            <person name="Feng M.G."/>
            <person name="Xia Y."/>
            <person name="Wang C."/>
        </authorList>
    </citation>
    <scope>NUCLEOTIDE SEQUENCE [LARGE SCALE GENOMIC DNA]</scope>
    <source>
        <strain evidence="3 4">CQMa 102</strain>
    </source>
</reference>
<dbReference type="eggNOG" id="KOG4389">
    <property type="taxonomic scope" value="Eukaryota"/>
</dbReference>
<accession>E9EDR0</accession>
<proteinExistence type="predicted"/>
<dbReference type="PANTHER" id="PTHR11559">
    <property type="entry name" value="CARBOXYLESTERASE"/>
    <property type="match status" value="1"/>
</dbReference>
<evidence type="ECO:0000313" key="3">
    <source>
        <dbReference type="EMBL" id="EFY85925.1"/>
    </source>
</evidence>
<dbReference type="Pfam" id="PF00135">
    <property type="entry name" value="COesterase"/>
    <property type="match status" value="1"/>
</dbReference>
<dbReference type="SUPFAM" id="SSF53474">
    <property type="entry name" value="alpha/beta-Hydrolases"/>
    <property type="match status" value="1"/>
</dbReference>
<dbReference type="AlphaFoldDB" id="E9EDR0"/>
<dbReference type="GeneID" id="19252319"/>
<dbReference type="InterPro" id="IPR002018">
    <property type="entry name" value="CarbesteraseB"/>
</dbReference>
<evidence type="ECO:0000259" key="2">
    <source>
        <dbReference type="Pfam" id="PF00135"/>
    </source>
</evidence>
<dbReference type="ESTHER" id="metaq-e9edr0">
    <property type="family name" value="Fungal_carboxylesterase_lipase"/>
</dbReference>
<keyword evidence="1" id="KW-0732">Signal</keyword>
<dbReference type="EMBL" id="GL698561">
    <property type="protein sequence ID" value="EFY85925.1"/>
    <property type="molecule type" value="Genomic_DNA"/>
</dbReference>
<feature type="domain" description="Carboxylesterase type B" evidence="2">
    <location>
        <begin position="35"/>
        <end position="536"/>
    </location>
</feature>